<reference evidence="5" key="1">
    <citation type="submission" date="2021-11" db="EMBL/GenBank/DDBJ databases">
        <title>Cultivation dependent microbiological survey of springs from the worlds oldest radium mine currently devoted to the extraction of radon-saturated water.</title>
        <authorList>
            <person name="Kapinusova G."/>
            <person name="Smrhova T."/>
            <person name="Strejcek M."/>
            <person name="Suman J."/>
            <person name="Jani K."/>
            <person name="Pajer P."/>
            <person name="Uhlik O."/>
        </authorList>
    </citation>
    <scope>NUCLEOTIDE SEQUENCE [LARGE SCALE GENOMIC DNA]</scope>
    <source>
        <strain evidence="5">J379</strain>
    </source>
</reference>
<organism evidence="4 5">
    <name type="scientific">Svornostia abyssi</name>
    <dbReference type="NCBI Taxonomy" id="2898438"/>
    <lineage>
        <taxon>Bacteria</taxon>
        <taxon>Bacillati</taxon>
        <taxon>Actinomycetota</taxon>
        <taxon>Thermoleophilia</taxon>
        <taxon>Solirubrobacterales</taxon>
        <taxon>Baekduiaceae</taxon>
        <taxon>Svornostia</taxon>
    </lineage>
</organism>
<gene>
    <name evidence="4" type="ORF">LRS13_10785</name>
</gene>
<dbReference type="PANTHER" id="PTHR11907">
    <property type="entry name" value="AMIDOPHOSPHORIBOSYLTRANSFERASE"/>
    <property type="match status" value="1"/>
</dbReference>
<sequence>MCGIAAVWYADPAGGPLGADLSRMLGRLAHRGHDGSGVGLASPEGLVEVHKTAEGPAELAAEHALETRTGSHGVGHVRMATETAVDAARAHPFTAPGHPEVCVVHNGHVTNAEQLRFALERRGVHFSTDNDSEVIAAYIDAGLSDGQPLEGILRRSIDELDGTFSYVVMTPEALGVARDRFAAKSLMVAETDTWTAICSEGRGLPGTGWRRREVGAGEVRTWRR</sequence>
<keyword evidence="5" id="KW-1185">Reference proteome</keyword>
<dbReference type="SUPFAM" id="SSF56235">
    <property type="entry name" value="N-terminal nucleophile aminohydrolases (Ntn hydrolases)"/>
    <property type="match status" value="1"/>
</dbReference>
<proteinExistence type="predicted"/>
<dbReference type="PROSITE" id="PS51278">
    <property type="entry name" value="GATASE_TYPE_2"/>
    <property type="match status" value="1"/>
</dbReference>
<feature type="domain" description="Glutamine amidotransferase type-2" evidence="3">
    <location>
        <begin position="2"/>
        <end position="224"/>
    </location>
</feature>
<dbReference type="Proteomes" id="UP001058860">
    <property type="component" value="Chromosome"/>
</dbReference>
<dbReference type="EMBL" id="CP088295">
    <property type="protein sequence ID" value="UUY05972.1"/>
    <property type="molecule type" value="Genomic_DNA"/>
</dbReference>
<evidence type="ECO:0000313" key="4">
    <source>
        <dbReference type="EMBL" id="UUY05972.1"/>
    </source>
</evidence>
<keyword evidence="2" id="KW-0315">Glutamine amidotransferase</keyword>
<dbReference type="InterPro" id="IPR017932">
    <property type="entry name" value="GATase_2_dom"/>
</dbReference>
<dbReference type="CDD" id="cd00352">
    <property type="entry name" value="Gn_AT_II"/>
    <property type="match status" value="1"/>
</dbReference>
<evidence type="ECO:0000259" key="3">
    <source>
        <dbReference type="PROSITE" id="PS51278"/>
    </source>
</evidence>
<evidence type="ECO:0000256" key="1">
    <source>
        <dbReference type="ARBA" id="ARBA00022679"/>
    </source>
</evidence>
<protein>
    <recommendedName>
        <fullName evidence="3">Glutamine amidotransferase type-2 domain-containing protein</fullName>
    </recommendedName>
</protein>
<dbReference type="Pfam" id="PF13522">
    <property type="entry name" value="GATase_6"/>
    <property type="match status" value="1"/>
</dbReference>
<dbReference type="Gene3D" id="3.60.20.10">
    <property type="entry name" value="Glutamine Phosphoribosylpyrophosphate, subunit 1, domain 1"/>
    <property type="match status" value="1"/>
</dbReference>
<accession>A0ABY5PMV0</accession>
<dbReference type="InterPro" id="IPR029055">
    <property type="entry name" value="Ntn_hydrolases_N"/>
</dbReference>
<name>A0ABY5PMV0_9ACTN</name>
<evidence type="ECO:0000256" key="2">
    <source>
        <dbReference type="ARBA" id="ARBA00022962"/>
    </source>
</evidence>
<dbReference type="RefSeq" id="WP_353866410.1">
    <property type="nucleotide sequence ID" value="NZ_CP088295.1"/>
</dbReference>
<evidence type="ECO:0000313" key="5">
    <source>
        <dbReference type="Proteomes" id="UP001058860"/>
    </source>
</evidence>
<keyword evidence="1" id="KW-0808">Transferase</keyword>